<protein>
    <submittedName>
        <fullName evidence="1">Beta-lactamase-like protein</fullName>
    </submittedName>
</protein>
<proteinExistence type="predicted"/>
<sequence>MILSHDNIRQLPLKVVEVQEDLRYGAYGFIWTTDDEDISAFLWRSVRYGEHLLMHIVQITIVSSSSAVQDIHPLPFDEPVFNYADVIVYSDLRDIDGARFENILMKIGTCYVVLQYITEESLKYFNICGEWMCTERRQKMYLPDNPMPHQDMIERSLLYYASRADSSLQEKHKMSNNSDNSIIFTESEHDCEEEMSASESLTYISPIDIRLTRFGTVMTENLASNIELVNLGKDF</sequence>
<evidence type="ECO:0000313" key="1">
    <source>
        <dbReference type="EMBL" id="GES98065.1"/>
    </source>
</evidence>
<comment type="caution">
    <text evidence="1">The sequence shown here is derived from an EMBL/GenBank/DDBJ whole genome shotgun (WGS) entry which is preliminary data.</text>
</comment>
<dbReference type="SUPFAM" id="SSF56281">
    <property type="entry name" value="Metallo-hydrolase/oxidoreductase"/>
    <property type="match status" value="1"/>
</dbReference>
<reference evidence="1" key="1">
    <citation type="submission" date="2019-10" db="EMBL/GenBank/DDBJ databases">
        <title>Conservation and host-specific expression of non-tandemly repeated heterogenous ribosome RNA gene in arbuscular mycorrhizal fungi.</title>
        <authorList>
            <person name="Maeda T."/>
            <person name="Kobayashi Y."/>
            <person name="Nakagawa T."/>
            <person name="Ezawa T."/>
            <person name="Yamaguchi K."/>
            <person name="Bino T."/>
            <person name="Nishimoto Y."/>
            <person name="Shigenobu S."/>
            <person name="Kawaguchi M."/>
        </authorList>
    </citation>
    <scope>NUCLEOTIDE SEQUENCE</scope>
    <source>
        <strain evidence="1">HR1</strain>
    </source>
</reference>
<gene>
    <name evidence="1" type="ORF">RCL2_002462500</name>
</gene>
<dbReference type="Proteomes" id="UP000615446">
    <property type="component" value="Unassembled WGS sequence"/>
</dbReference>
<accession>A0A8H3M4W7</accession>
<dbReference type="OrthoDB" id="5600060at2759"/>
<dbReference type="InterPro" id="IPR036866">
    <property type="entry name" value="RibonucZ/Hydroxyglut_hydro"/>
</dbReference>
<name>A0A8H3M4W7_9GLOM</name>
<dbReference type="AlphaFoldDB" id="A0A8H3M4W7"/>
<dbReference type="EMBL" id="BLAL01000262">
    <property type="protein sequence ID" value="GES98065.1"/>
    <property type="molecule type" value="Genomic_DNA"/>
</dbReference>
<evidence type="ECO:0000313" key="2">
    <source>
        <dbReference type="Proteomes" id="UP000615446"/>
    </source>
</evidence>
<organism evidence="1 2">
    <name type="scientific">Rhizophagus clarus</name>
    <dbReference type="NCBI Taxonomy" id="94130"/>
    <lineage>
        <taxon>Eukaryota</taxon>
        <taxon>Fungi</taxon>
        <taxon>Fungi incertae sedis</taxon>
        <taxon>Mucoromycota</taxon>
        <taxon>Glomeromycotina</taxon>
        <taxon>Glomeromycetes</taxon>
        <taxon>Glomerales</taxon>
        <taxon>Glomeraceae</taxon>
        <taxon>Rhizophagus</taxon>
    </lineage>
</organism>